<dbReference type="Proteomes" id="UP000182798">
    <property type="component" value="Unassembled WGS sequence"/>
</dbReference>
<dbReference type="AlphaFoldDB" id="A0A1J5TW72"/>
<accession>A0A1J5TW72</accession>
<dbReference type="OrthoDB" id="9810995at2"/>
<reference evidence="3" key="1">
    <citation type="submission" date="2016-09" db="EMBL/GenBank/DDBJ databases">
        <title>Genome Sequence of Bathymodiolus thermophilus sulfur-oxidizing gill endosymbiont.</title>
        <authorList>
            <person name="Ponnudurai R."/>
            <person name="Kleiner M."/>
            <person name="Sayavedra L."/>
            <person name="Thuermer A."/>
            <person name="Felbeck H."/>
            <person name="Schlueter R."/>
            <person name="Schweder T."/>
            <person name="Markert S."/>
        </authorList>
    </citation>
    <scope>NUCLEOTIDE SEQUENCE [LARGE SCALE GENOMIC DNA]</scope>
    <source>
        <strain evidence="3">BAT/CrabSpa'14</strain>
    </source>
</reference>
<sequence length="82" mass="9636">MQSFCYATFALGGIPPSAKCEKKVYLNEYQSIGELIVDVDDYIEFYNHRRFYETLGYRKPMDVYRESSIKSIKGKGFLKWTT</sequence>
<evidence type="ECO:0000313" key="2">
    <source>
        <dbReference type="EMBL" id="OIR25010.1"/>
    </source>
</evidence>
<comment type="caution">
    <text evidence="2">The sequence shown here is derived from an EMBL/GenBank/DDBJ whole genome shotgun (WGS) entry which is preliminary data.</text>
</comment>
<dbReference type="InterPro" id="IPR001584">
    <property type="entry name" value="Integrase_cat-core"/>
</dbReference>
<dbReference type="InterPro" id="IPR012337">
    <property type="entry name" value="RNaseH-like_sf"/>
</dbReference>
<dbReference type="SUPFAM" id="SSF53098">
    <property type="entry name" value="Ribonuclease H-like"/>
    <property type="match status" value="1"/>
</dbReference>
<evidence type="ECO:0000313" key="3">
    <source>
        <dbReference type="Proteomes" id="UP000182798"/>
    </source>
</evidence>
<protein>
    <recommendedName>
        <fullName evidence="1">Integrase catalytic domain-containing protein</fullName>
    </recommendedName>
</protein>
<dbReference type="EMBL" id="MIQH01000438">
    <property type="protein sequence ID" value="OIR25010.1"/>
    <property type="molecule type" value="Genomic_DNA"/>
</dbReference>
<gene>
    <name evidence="2" type="ORF">BGC33_05215</name>
</gene>
<organism evidence="2 3">
    <name type="scientific">Bathymodiolus thermophilus thioautotrophic gill symbiont</name>
    <dbReference type="NCBI Taxonomy" id="2360"/>
    <lineage>
        <taxon>Bacteria</taxon>
        <taxon>Pseudomonadati</taxon>
        <taxon>Pseudomonadota</taxon>
        <taxon>Gammaproteobacteria</taxon>
        <taxon>sulfur-oxidizing symbionts</taxon>
    </lineage>
</organism>
<evidence type="ECO:0000259" key="1">
    <source>
        <dbReference type="Pfam" id="PF13333"/>
    </source>
</evidence>
<dbReference type="Pfam" id="PF13333">
    <property type="entry name" value="rve_2"/>
    <property type="match status" value="1"/>
</dbReference>
<dbReference type="RefSeq" id="WP_071563938.1">
    <property type="nucleotide sequence ID" value="NZ_CAESAR020000134.1"/>
</dbReference>
<dbReference type="GO" id="GO:0015074">
    <property type="term" value="P:DNA integration"/>
    <property type="evidence" value="ECO:0007669"/>
    <property type="project" value="InterPro"/>
</dbReference>
<proteinExistence type="predicted"/>
<feature type="domain" description="Integrase catalytic" evidence="1">
    <location>
        <begin position="25"/>
        <end position="66"/>
    </location>
</feature>
<name>A0A1J5TW72_9GAMM</name>